<dbReference type="PRINTS" id="PR00368">
    <property type="entry name" value="FADPNR"/>
</dbReference>
<dbReference type="AlphaFoldDB" id="A0A939KI37"/>
<dbReference type="SUPFAM" id="SSF52821">
    <property type="entry name" value="Rhodanese/Cell cycle control phosphatase"/>
    <property type="match status" value="1"/>
</dbReference>
<dbReference type="Pfam" id="PF13686">
    <property type="entry name" value="DrsE_2"/>
    <property type="match status" value="1"/>
</dbReference>
<dbReference type="SUPFAM" id="SSF51905">
    <property type="entry name" value="FAD/NAD(P)-binding domain"/>
    <property type="match status" value="1"/>
</dbReference>
<dbReference type="Pfam" id="PF02852">
    <property type="entry name" value="Pyr_redox_dim"/>
    <property type="match status" value="1"/>
</dbReference>
<dbReference type="InterPro" id="IPR023753">
    <property type="entry name" value="FAD/NAD-binding_dom"/>
</dbReference>
<dbReference type="InterPro" id="IPR001455">
    <property type="entry name" value="TusA-like"/>
</dbReference>
<dbReference type="RefSeq" id="WP_207600745.1">
    <property type="nucleotide sequence ID" value="NZ_JAFNJU010000014.1"/>
</dbReference>
<comment type="similarity">
    <text evidence="2">Belongs to the class-III pyridine nucleotide-disulfide oxidoreductase family.</text>
</comment>
<keyword evidence="6" id="KW-0676">Redox-active center</keyword>
<dbReference type="Proteomes" id="UP000664218">
    <property type="component" value="Unassembled WGS sequence"/>
</dbReference>
<proteinExistence type="inferred from homology"/>
<organism evidence="8 9">
    <name type="scientific">Proteiniclasticum aestuarii</name>
    <dbReference type="NCBI Taxonomy" id="2817862"/>
    <lineage>
        <taxon>Bacteria</taxon>
        <taxon>Bacillati</taxon>
        <taxon>Bacillota</taxon>
        <taxon>Clostridia</taxon>
        <taxon>Eubacteriales</taxon>
        <taxon>Clostridiaceae</taxon>
        <taxon>Proteiniclasticum</taxon>
    </lineage>
</organism>
<dbReference type="InterPro" id="IPR032836">
    <property type="entry name" value="DsrE2-like"/>
</dbReference>
<evidence type="ECO:0000256" key="1">
    <source>
        <dbReference type="ARBA" id="ARBA00001974"/>
    </source>
</evidence>
<keyword evidence="4" id="KW-0274">FAD</keyword>
<comment type="caution">
    <text evidence="8">The sequence shown here is derived from an EMBL/GenBank/DDBJ whole genome shotgun (WGS) entry which is preliminary data.</text>
</comment>
<evidence type="ECO:0000256" key="3">
    <source>
        <dbReference type="ARBA" id="ARBA00022630"/>
    </source>
</evidence>
<dbReference type="InterPro" id="IPR001763">
    <property type="entry name" value="Rhodanese-like_dom"/>
</dbReference>
<name>A0A939KI37_9CLOT</name>
<keyword evidence="5" id="KW-0560">Oxidoreductase</keyword>
<evidence type="ECO:0000256" key="2">
    <source>
        <dbReference type="ARBA" id="ARBA00009130"/>
    </source>
</evidence>
<dbReference type="EMBL" id="JAFNJU010000014">
    <property type="protein sequence ID" value="MBO1266219.1"/>
    <property type="molecule type" value="Genomic_DNA"/>
</dbReference>
<keyword evidence="3" id="KW-0285">Flavoprotein</keyword>
<dbReference type="Pfam" id="PF07992">
    <property type="entry name" value="Pyr_redox_2"/>
    <property type="match status" value="1"/>
</dbReference>
<dbReference type="Gene3D" id="3.40.1260.10">
    <property type="entry name" value="DsrEFH-like"/>
    <property type="match status" value="1"/>
</dbReference>
<dbReference type="PROSITE" id="PS50206">
    <property type="entry name" value="RHODANESE_3"/>
    <property type="match status" value="1"/>
</dbReference>
<dbReference type="PANTHER" id="PTHR43429">
    <property type="entry name" value="PYRIDINE NUCLEOTIDE-DISULFIDE OXIDOREDUCTASE DOMAIN-CONTAINING"/>
    <property type="match status" value="1"/>
</dbReference>
<dbReference type="InterPro" id="IPR004099">
    <property type="entry name" value="Pyr_nucl-diS_OxRdtase_dimer"/>
</dbReference>
<evidence type="ECO:0000256" key="5">
    <source>
        <dbReference type="ARBA" id="ARBA00023002"/>
    </source>
</evidence>
<dbReference type="PANTHER" id="PTHR43429:SF1">
    <property type="entry name" value="NAD(P)H SULFUR OXIDOREDUCTASE (COA-DEPENDENT)"/>
    <property type="match status" value="1"/>
</dbReference>
<evidence type="ECO:0000313" key="8">
    <source>
        <dbReference type="EMBL" id="MBO1266219.1"/>
    </source>
</evidence>
<sequence length="819" mass="89368">MSKTIIIGGVAVGATVAARLRRMDENMEIVVFEKGEYISFANCGLPYHIGEVIKERDALILQTPQAMKDRFNLDVRVFSEVTSVDAENRTVTVSSKDRGTYEESFDYLVISPGAKPLKPGIIGIDSEKVMSLRDIRDMDRIKKAADGDLKGEAIVIGGGFIGVETAENLLERGLKVSLVEAAPHILAPFDSEMSIIVENELMDRGISLYLKDGVCEFKEVDDKIKVVLGSGRVVTGDFVVSAIGVTPDTAFLKDSGIALGQRGHILTDGSLRTNYPYIFAAGDAAEITDYITGGRTAIPLAGPANRQGRIIADNIAGKDRIYKGAIGTSILKVFDMTASSTGMNERMALRNGMDVQSIFIHPNNHAGYYPGATQMTIKLVFDKSRKVLGAQALGYEGVDKFIDVIATVIKYKGTIDDLTELELAYAPPFSSGKSPVNMAGFVAENTLDGLVDNVSFDDYEKNFDKESMILLDVRDEVEVLNGSMEGRVHIPLNSLRDRMNELDKDKLIYIYCQVGLRGYIASRLLNQYGYKTKNITGGYKLYNAITKPQVNKEETATEPVTVKEEILSSGDIVDLDATGLCCPGPLMRVKSTMDTVNTGDVVNITASDMGFYEDIRAWARRTGNELLSVNKDKGLIKASVRKGISVKEDDTAVSCANNAPAVQKENMTMVVFSGDLDKAIASFIIANGAASMDKKVTLFFTFWGINILRKETHAPVQKNFIEKMFGFMMPKGSKKLGLSNMNMAGMGPKMIRSIMKKKNVQSLEELIKAAMDSGVEIVACQMSMDLLGIKEEELLDGVKFGGVGYMLAESDDSNATLFI</sequence>
<dbReference type="Gene3D" id="3.50.50.60">
    <property type="entry name" value="FAD/NAD(P)-binding domain"/>
    <property type="match status" value="2"/>
</dbReference>
<feature type="domain" description="Rhodanese" evidence="7">
    <location>
        <begin position="464"/>
        <end position="551"/>
    </location>
</feature>
<evidence type="ECO:0000256" key="6">
    <source>
        <dbReference type="ARBA" id="ARBA00023284"/>
    </source>
</evidence>
<dbReference type="Gene3D" id="3.40.250.10">
    <property type="entry name" value="Rhodanese-like domain"/>
    <property type="match status" value="1"/>
</dbReference>
<reference evidence="8" key="1">
    <citation type="submission" date="2021-03" db="EMBL/GenBank/DDBJ databases">
        <title>Proteiniclasticum marinus sp. nov., isolated from tidal flat sediment.</title>
        <authorList>
            <person name="Namirimu T."/>
            <person name="Yang J.-A."/>
            <person name="Yang S.-H."/>
            <person name="Kim Y.-J."/>
            <person name="Kwon K.K."/>
        </authorList>
    </citation>
    <scope>NUCLEOTIDE SEQUENCE</scope>
    <source>
        <strain evidence="8">SCR006</strain>
    </source>
</reference>
<dbReference type="InterPro" id="IPR027396">
    <property type="entry name" value="DsrEFH-like"/>
</dbReference>
<dbReference type="InterPro" id="IPR036868">
    <property type="entry name" value="TusA-like_sf"/>
</dbReference>
<gene>
    <name evidence="8" type="ORF">J3A84_14375</name>
</gene>
<dbReference type="SUPFAM" id="SSF64307">
    <property type="entry name" value="SirA-like"/>
    <property type="match status" value="1"/>
</dbReference>
<dbReference type="InterPro" id="IPR036188">
    <property type="entry name" value="FAD/NAD-bd_sf"/>
</dbReference>
<evidence type="ECO:0000256" key="4">
    <source>
        <dbReference type="ARBA" id="ARBA00022827"/>
    </source>
</evidence>
<dbReference type="InterPro" id="IPR016156">
    <property type="entry name" value="FAD/NAD-linked_Rdtase_dimer_sf"/>
</dbReference>
<dbReference type="SUPFAM" id="SSF75169">
    <property type="entry name" value="DsrEFH-like"/>
    <property type="match status" value="1"/>
</dbReference>
<dbReference type="SMART" id="SM00450">
    <property type="entry name" value="RHOD"/>
    <property type="match status" value="1"/>
</dbReference>
<dbReference type="InterPro" id="IPR050260">
    <property type="entry name" value="FAD-bd_OxRdtase"/>
</dbReference>
<protein>
    <submittedName>
        <fullName evidence="8">DsrE/DsrF/DrsH-like family protein</fullName>
    </submittedName>
</protein>
<dbReference type="Gene3D" id="3.30.110.40">
    <property type="entry name" value="TusA-like domain"/>
    <property type="match status" value="1"/>
</dbReference>
<dbReference type="GO" id="GO:0016491">
    <property type="term" value="F:oxidoreductase activity"/>
    <property type="evidence" value="ECO:0007669"/>
    <property type="project" value="UniProtKB-KW"/>
</dbReference>
<accession>A0A939KI37</accession>
<comment type="cofactor">
    <cofactor evidence="1">
        <name>FAD</name>
        <dbReference type="ChEBI" id="CHEBI:57692"/>
    </cofactor>
</comment>
<evidence type="ECO:0000313" key="9">
    <source>
        <dbReference type="Proteomes" id="UP000664218"/>
    </source>
</evidence>
<keyword evidence="9" id="KW-1185">Reference proteome</keyword>
<dbReference type="PRINTS" id="PR00411">
    <property type="entry name" value="PNDRDTASEI"/>
</dbReference>
<dbReference type="InterPro" id="IPR036873">
    <property type="entry name" value="Rhodanese-like_dom_sf"/>
</dbReference>
<dbReference type="Pfam" id="PF01206">
    <property type="entry name" value="TusA"/>
    <property type="match status" value="1"/>
</dbReference>
<dbReference type="PROSITE" id="PS01148">
    <property type="entry name" value="UPF0033"/>
    <property type="match status" value="1"/>
</dbReference>
<dbReference type="SUPFAM" id="SSF55424">
    <property type="entry name" value="FAD/NAD-linked reductases, dimerisation (C-terminal) domain"/>
    <property type="match status" value="1"/>
</dbReference>
<dbReference type="Pfam" id="PF00581">
    <property type="entry name" value="Rhodanese"/>
    <property type="match status" value="1"/>
</dbReference>
<evidence type="ECO:0000259" key="7">
    <source>
        <dbReference type="PROSITE" id="PS50206"/>
    </source>
</evidence>